<feature type="non-terminal residue" evidence="2">
    <location>
        <position position="1"/>
    </location>
</feature>
<name>A0A426YUD9_ENSVE</name>
<sequence>SGEARRGLSASLDLQASCFKEVLPRRSPEPRRRALRASARVIPSDNIVVPVVERRVQARNRSNTAATTTRGDDDGSSLSMDVRFRQVGRSGGRGGGNEPSSESSEMGGAMRRSSTAAATTRRDDVGSSLSIAQTLWKLAKQGTERGVVHSSRNGGGDDVTFPSSSRTMEPWSLFLPSLSLSL</sequence>
<dbReference type="AlphaFoldDB" id="A0A426YUD9"/>
<protein>
    <submittedName>
        <fullName evidence="2">Uncharacterized protein</fullName>
    </submittedName>
</protein>
<feature type="compositionally biased region" description="Low complexity" evidence="1">
    <location>
        <begin position="59"/>
        <end position="69"/>
    </location>
</feature>
<reference evidence="2 3" key="1">
    <citation type="journal article" date="2014" name="Agronomy (Basel)">
        <title>A Draft Genome Sequence for Ensete ventricosum, the Drought-Tolerant Tree Against Hunger.</title>
        <authorList>
            <person name="Harrison J."/>
            <person name="Moore K.A."/>
            <person name="Paszkiewicz K."/>
            <person name="Jones T."/>
            <person name="Grant M."/>
            <person name="Ambacheew D."/>
            <person name="Muzemil S."/>
            <person name="Studholme D.J."/>
        </authorList>
    </citation>
    <scope>NUCLEOTIDE SEQUENCE [LARGE SCALE GENOMIC DNA]</scope>
</reference>
<comment type="caution">
    <text evidence="2">The sequence shown here is derived from an EMBL/GenBank/DDBJ whole genome shotgun (WGS) entry which is preliminary data.</text>
</comment>
<feature type="compositionally biased region" description="Low complexity" evidence="1">
    <location>
        <begin position="98"/>
        <end position="119"/>
    </location>
</feature>
<accession>A0A426YUD9</accession>
<dbReference type="Proteomes" id="UP000287651">
    <property type="component" value="Unassembled WGS sequence"/>
</dbReference>
<proteinExistence type="predicted"/>
<evidence type="ECO:0000313" key="2">
    <source>
        <dbReference type="EMBL" id="RRT55325.1"/>
    </source>
</evidence>
<organism evidence="2 3">
    <name type="scientific">Ensete ventricosum</name>
    <name type="common">Abyssinian banana</name>
    <name type="synonym">Musa ensete</name>
    <dbReference type="NCBI Taxonomy" id="4639"/>
    <lineage>
        <taxon>Eukaryota</taxon>
        <taxon>Viridiplantae</taxon>
        <taxon>Streptophyta</taxon>
        <taxon>Embryophyta</taxon>
        <taxon>Tracheophyta</taxon>
        <taxon>Spermatophyta</taxon>
        <taxon>Magnoliopsida</taxon>
        <taxon>Liliopsida</taxon>
        <taxon>Zingiberales</taxon>
        <taxon>Musaceae</taxon>
        <taxon>Ensete</taxon>
    </lineage>
</organism>
<dbReference type="EMBL" id="AMZH03010139">
    <property type="protein sequence ID" value="RRT55325.1"/>
    <property type="molecule type" value="Genomic_DNA"/>
</dbReference>
<feature type="region of interest" description="Disordered" evidence="1">
    <location>
        <begin position="142"/>
        <end position="165"/>
    </location>
</feature>
<feature type="region of interest" description="Disordered" evidence="1">
    <location>
        <begin position="59"/>
        <end position="125"/>
    </location>
</feature>
<evidence type="ECO:0000256" key="1">
    <source>
        <dbReference type="SAM" id="MobiDB-lite"/>
    </source>
</evidence>
<evidence type="ECO:0000313" key="3">
    <source>
        <dbReference type="Proteomes" id="UP000287651"/>
    </source>
</evidence>
<gene>
    <name evidence="2" type="ORF">B296_00042278</name>
</gene>